<gene>
    <name evidence="1" type="ORF">EV696_1087</name>
</gene>
<sequence>MIWVGRYPSSPSVRVIYQSTEQKRLPRGHVRLRLLHLDSEKLGAEIIEPASVVRRMVCTEKDQSLADECVLKYLRLKNCSPSLTVQTPLPI</sequence>
<dbReference type="RefSeq" id="WP_133590427.1">
    <property type="nucleotide sequence ID" value="NZ_CP037953.1"/>
</dbReference>
<evidence type="ECO:0000313" key="1">
    <source>
        <dbReference type="EMBL" id="TDQ48027.1"/>
    </source>
</evidence>
<organism evidence="1 2">
    <name type="scientific">Permianibacter aggregans</name>
    <dbReference type="NCBI Taxonomy" id="1510150"/>
    <lineage>
        <taxon>Bacteria</taxon>
        <taxon>Pseudomonadati</taxon>
        <taxon>Pseudomonadota</taxon>
        <taxon>Gammaproteobacteria</taxon>
        <taxon>Pseudomonadales</taxon>
        <taxon>Pseudomonadaceae</taxon>
        <taxon>Permianibacter</taxon>
    </lineage>
</organism>
<protein>
    <submittedName>
        <fullName evidence="1">Uncharacterized protein</fullName>
    </submittedName>
</protein>
<dbReference type="AlphaFoldDB" id="A0A4V6PWQ8"/>
<comment type="caution">
    <text evidence="1">The sequence shown here is derived from an EMBL/GenBank/DDBJ whole genome shotgun (WGS) entry which is preliminary data.</text>
</comment>
<evidence type="ECO:0000313" key="2">
    <source>
        <dbReference type="Proteomes" id="UP000295375"/>
    </source>
</evidence>
<reference evidence="1 2" key="1">
    <citation type="submission" date="2019-03" db="EMBL/GenBank/DDBJ databases">
        <title>Genomic Encyclopedia of Type Strains, Phase IV (KMG-IV): sequencing the most valuable type-strain genomes for metagenomic binning, comparative biology and taxonomic classification.</title>
        <authorList>
            <person name="Goeker M."/>
        </authorList>
    </citation>
    <scope>NUCLEOTIDE SEQUENCE [LARGE SCALE GENOMIC DNA]</scope>
    <source>
        <strain evidence="1 2">DSM 103792</strain>
    </source>
</reference>
<proteinExistence type="predicted"/>
<dbReference type="EMBL" id="SNYM01000008">
    <property type="protein sequence ID" value="TDQ48027.1"/>
    <property type="molecule type" value="Genomic_DNA"/>
</dbReference>
<dbReference type="Proteomes" id="UP000295375">
    <property type="component" value="Unassembled WGS sequence"/>
</dbReference>
<accession>A0A4V6PWQ8</accession>
<keyword evidence="2" id="KW-1185">Reference proteome</keyword>
<name>A0A4V6PWQ8_9GAMM</name>